<name>A0AAE3QPZ6_9BACT</name>
<proteinExistence type="predicted"/>
<dbReference type="AlphaFoldDB" id="A0AAE3QPZ6"/>
<dbReference type="RefSeq" id="WP_313978918.1">
    <property type="nucleotide sequence ID" value="NZ_JASJOS010000005.1"/>
</dbReference>
<organism evidence="1 2">
    <name type="scientific">Xanthocytophaga flava</name>
    <dbReference type="NCBI Taxonomy" id="3048013"/>
    <lineage>
        <taxon>Bacteria</taxon>
        <taxon>Pseudomonadati</taxon>
        <taxon>Bacteroidota</taxon>
        <taxon>Cytophagia</taxon>
        <taxon>Cytophagales</taxon>
        <taxon>Rhodocytophagaceae</taxon>
        <taxon>Xanthocytophaga</taxon>
    </lineage>
</organism>
<dbReference type="Proteomes" id="UP001241110">
    <property type="component" value="Unassembled WGS sequence"/>
</dbReference>
<sequence>MEEKYMDYSYQENGETKTVQLKVLKPKTLTFEDWENKRPEGAYVKWEKGETAGVYLQDKEVFKVLVSEEEWNKIEEKRKELYFQKIEMLAFYSFEEFKKVYDASEDKDRLLQLKIAELTKVIERNQQWYDDTIVYQKRDFSIIDQTDRQYMRLQDLKSSISKVFVLESSIKLLSILINVFPLILEEEEKERQLIEFCEAQTLMEILPTTKYPTVELFAERLIHIGEVNFKIYKGHLETKLANYPSQKEKILHEEIETIRKEDLKLAEKNNMLLIDSCYESSEKLIDGLDTVLSIMPYREGKALENYMYDSWNKILLIKKRHYVNSLLLSPKKQINEPQLLEDIFVNPEKAQSYLSLLISVEDAPVSSDWIYTLGERKKQSIVAFIDVLEKTKKNGHPIIKRPSDLILSNLINARVHNFNSAEGLFRKQQSNIYDIYETRFSTAIKLL</sequence>
<accession>A0AAE3QPZ6</accession>
<reference evidence="1" key="1">
    <citation type="submission" date="2023-05" db="EMBL/GenBank/DDBJ databases">
        <authorList>
            <person name="Zhang X."/>
        </authorList>
    </citation>
    <scope>NUCLEOTIDE SEQUENCE</scope>
    <source>
        <strain evidence="1">YF14B1</strain>
    </source>
</reference>
<dbReference type="EMBL" id="JASJOS010000005">
    <property type="protein sequence ID" value="MDJ1481318.1"/>
    <property type="molecule type" value="Genomic_DNA"/>
</dbReference>
<evidence type="ECO:0000313" key="1">
    <source>
        <dbReference type="EMBL" id="MDJ1481318.1"/>
    </source>
</evidence>
<protein>
    <submittedName>
        <fullName evidence="1">Uncharacterized protein</fullName>
    </submittedName>
</protein>
<gene>
    <name evidence="1" type="ORF">QNI16_12545</name>
</gene>
<comment type="caution">
    <text evidence="1">The sequence shown here is derived from an EMBL/GenBank/DDBJ whole genome shotgun (WGS) entry which is preliminary data.</text>
</comment>
<evidence type="ECO:0000313" key="2">
    <source>
        <dbReference type="Proteomes" id="UP001241110"/>
    </source>
</evidence>